<comment type="caution">
    <text evidence="2">The sequence shown here is derived from an EMBL/GenBank/DDBJ whole genome shotgun (WGS) entry which is preliminary data.</text>
</comment>
<evidence type="ECO:0000256" key="1">
    <source>
        <dbReference type="SAM" id="MobiDB-lite"/>
    </source>
</evidence>
<evidence type="ECO:0000313" key="2">
    <source>
        <dbReference type="EMBL" id="RYR44109.1"/>
    </source>
</evidence>
<dbReference type="EMBL" id="SDMP01000008">
    <property type="protein sequence ID" value="RYR44109.1"/>
    <property type="molecule type" value="Genomic_DNA"/>
</dbReference>
<keyword evidence="3" id="KW-1185">Reference proteome</keyword>
<dbReference type="PANTHER" id="PTHR34835:SF34">
    <property type="entry name" value="OS08G0555500 PROTEIN"/>
    <property type="match status" value="1"/>
</dbReference>
<feature type="region of interest" description="Disordered" evidence="1">
    <location>
        <begin position="1"/>
        <end position="21"/>
    </location>
</feature>
<accession>A0A445BZC4</accession>
<dbReference type="AlphaFoldDB" id="A0A445BZC4"/>
<name>A0A445BZC4_ARAHY</name>
<dbReference type="Proteomes" id="UP000289738">
    <property type="component" value="Chromosome A08"/>
</dbReference>
<feature type="compositionally biased region" description="Basic and acidic residues" evidence="1">
    <location>
        <begin position="333"/>
        <end position="371"/>
    </location>
</feature>
<feature type="compositionally biased region" description="Basic and acidic residues" evidence="1">
    <location>
        <begin position="309"/>
        <end position="327"/>
    </location>
</feature>
<dbReference type="InterPro" id="IPR038765">
    <property type="entry name" value="Papain-like_cys_pep_sf"/>
</dbReference>
<dbReference type="PANTHER" id="PTHR34835">
    <property type="entry name" value="OS07G0283600 PROTEIN-RELATED"/>
    <property type="match status" value="1"/>
</dbReference>
<proteinExistence type="predicted"/>
<feature type="compositionally biased region" description="Basic and acidic residues" evidence="1">
    <location>
        <begin position="9"/>
        <end position="21"/>
    </location>
</feature>
<gene>
    <name evidence="2" type="ORF">Ahy_A08g040487</name>
</gene>
<evidence type="ECO:0000313" key="3">
    <source>
        <dbReference type="Proteomes" id="UP000289738"/>
    </source>
</evidence>
<organism evidence="2 3">
    <name type="scientific">Arachis hypogaea</name>
    <name type="common">Peanut</name>
    <dbReference type="NCBI Taxonomy" id="3818"/>
    <lineage>
        <taxon>Eukaryota</taxon>
        <taxon>Viridiplantae</taxon>
        <taxon>Streptophyta</taxon>
        <taxon>Embryophyta</taxon>
        <taxon>Tracheophyta</taxon>
        <taxon>Spermatophyta</taxon>
        <taxon>Magnoliopsida</taxon>
        <taxon>eudicotyledons</taxon>
        <taxon>Gunneridae</taxon>
        <taxon>Pentapetalae</taxon>
        <taxon>rosids</taxon>
        <taxon>fabids</taxon>
        <taxon>Fabales</taxon>
        <taxon>Fabaceae</taxon>
        <taxon>Papilionoideae</taxon>
        <taxon>50 kb inversion clade</taxon>
        <taxon>dalbergioids sensu lato</taxon>
        <taxon>Dalbergieae</taxon>
        <taxon>Pterocarpus clade</taxon>
        <taxon>Arachis</taxon>
    </lineage>
</organism>
<dbReference type="Gene3D" id="3.40.395.10">
    <property type="entry name" value="Adenoviral Proteinase, Chain A"/>
    <property type="match status" value="1"/>
</dbReference>
<reference evidence="2 3" key="1">
    <citation type="submission" date="2019-01" db="EMBL/GenBank/DDBJ databases">
        <title>Sequencing of cultivated peanut Arachis hypogaea provides insights into genome evolution and oil improvement.</title>
        <authorList>
            <person name="Chen X."/>
        </authorList>
    </citation>
    <scope>NUCLEOTIDE SEQUENCE [LARGE SCALE GENOMIC DNA]</scope>
    <source>
        <strain evidence="3">cv. Fuhuasheng</strain>
        <tissue evidence="2">Leaves</tissue>
    </source>
</reference>
<protein>
    <recommendedName>
        <fullName evidence="4">Ubiquitin-like protease family profile domain-containing protein</fullName>
    </recommendedName>
</protein>
<feature type="region of interest" description="Disordered" evidence="1">
    <location>
        <begin position="295"/>
        <end position="383"/>
    </location>
</feature>
<dbReference type="SUPFAM" id="SSF54001">
    <property type="entry name" value="Cysteine proteinases"/>
    <property type="match status" value="1"/>
</dbReference>
<evidence type="ECO:0008006" key="4">
    <source>
        <dbReference type="Google" id="ProtNLM"/>
    </source>
</evidence>
<sequence>MPRRSTTTKKSEAGTRRKMPKTLEELESRKVIECRCSPVSVFTTINSLTKEQKIEVDKMGFSSMKAIQDWKIDRRLFLALAKAYNTITSKLELVVGDIDVTTDKIGLALGLPSIGKSFPEEEDWTSEQKRLVAPFKSVTNPWLQEVLHSKECNVSTSKGRDYFRRAFTMFIISSFFAPTSSAVTSPKHLRAIVDVENITRYNWARFVHDELMKGVQKFKEKNTLSIDGCLYVLMIIYYHKDTFGDKENYMGPPPPWIAYWDKEKLAKKLTQESSKQRPTGIVTLLVKQGGVDAKFAKNTTRAPTKKRGAKELNKDNTTEEKKERFDEQNNDNKMSKEDDNVSDEQKDKESDAKQDDEKEVKTREDKKDENNMRSPMRSPSNMDDAIKPEWREIVQSAVQAFLEIEDCDIYTPSPVKKTQEPVVPSIPSFSLMIHEKNKIGEETKVIDEKNKIGEEEKVIEDNKLTEVDKGKIYFWATDDRLNKDETLCILKDIPRAMLVREDIMSMLPRHQINNMSKLIQQMVSIAVPNYELPKNDLIPIYLNLPRQSNNYDCGLFVIKWVEMWNPSSIEINVSNMPEWDEFECVNLRKQLVIQMLTSLSNALLKDVINKSEKYRVVKPTPAQSSPYIVCNTDELMIECLGSAGKGFRKKTVAKKRRN</sequence>